<keyword evidence="1" id="KW-0812">Transmembrane</keyword>
<protein>
    <submittedName>
        <fullName evidence="2">Uncharacterized protein</fullName>
    </submittedName>
</protein>
<dbReference type="AlphaFoldDB" id="A0A2U1CV63"/>
<dbReference type="RefSeq" id="WP_228151243.1">
    <property type="nucleotide sequence ID" value="NZ_NMPM01000072.1"/>
</dbReference>
<feature type="transmembrane region" description="Helical" evidence="1">
    <location>
        <begin position="21"/>
        <end position="40"/>
    </location>
</feature>
<dbReference type="EMBL" id="QEKQ01000007">
    <property type="protein sequence ID" value="PVY75304.1"/>
    <property type="molecule type" value="Genomic_DNA"/>
</dbReference>
<dbReference type="Proteomes" id="UP000245887">
    <property type="component" value="Unassembled WGS sequence"/>
</dbReference>
<name>A0A2U1CV63_9GAMM</name>
<evidence type="ECO:0000313" key="2">
    <source>
        <dbReference type="EMBL" id="PVY75304.1"/>
    </source>
</evidence>
<organism evidence="2 3">
    <name type="scientific">Tamilnaduibacter salinus</name>
    <dbReference type="NCBI Taxonomy" id="1484056"/>
    <lineage>
        <taxon>Bacteria</taxon>
        <taxon>Pseudomonadati</taxon>
        <taxon>Pseudomonadota</taxon>
        <taxon>Gammaproteobacteria</taxon>
        <taxon>Pseudomonadales</taxon>
        <taxon>Marinobacteraceae</taxon>
        <taxon>Tamilnaduibacter</taxon>
    </lineage>
</organism>
<comment type="caution">
    <text evidence="2">The sequence shown here is derived from an EMBL/GenBank/DDBJ whole genome shotgun (WGS) entry which is preliminary data.</text>
</comment>
<gene>
    <name evidence="2" type="ORF">C8D92_10721</name>
</gene>
<evidence type="ECO:0000256" key="1">
    <source>
        <dbReference type="SAM" id="Phobius"/>
    </source>
</evidence>
<accession>A0A2U1CV63</accession>
<evidence type="ECO:0000313" key="3">
    <source>
        <dbReference type="Proteomes" id="UP000245887"/>
    </source>
</evidence>
<sequence>MSTRPPLVQRERSFGRWRGRLSGALVGGFALVMAGCASHYTHYAVFPAENSSGEDRRVRVVWHTAEYPAWWPGADVVATALTVETQCSTRVWRLKGVPQGDSGCASEGVRACGEPGQDRLARTGEPVEPGTVCMAVTNADRLEALEGELALRVDCEPINTQRGSGEEAENRDYVRASAVPYSIAVRKAPRYSLEAGPPELGDAVCDDE</sequence>
<keyword evidence="1" id="KW-0472">Membrane</keyword>
<reference evidence="2 3" key="1">
    <citation type="submission" date="2018-04" db="EMBL/GenBank/DDBJ databases">
        <title>Genomic Encyclopedia of Type Strains, Phase IV (KMG-IV): sequencing the most valuable type-strain genomes for metagenomic binning, comparative biology and taxonomic classification.</title>
        <authorList>
            <person name="Goeker M."/>
        </authorList>
    </citation>
    <scope>NUCLEOTIDE SEQUENCE [LARGE SCALE GENOMIC DNA]</scope>
    <source>
        <strain evidence="2 3">DSM 28688</strain>
    </source>
</reference>
<proteinExistence type="predicted"/>
<keyword evidence="1" id="KW-1133">Transmembrane helix</keyword>